<feature type="transmembrane region" description="Helical" evidence="9">
    <location>
        <begin position="28"/>
        <end position="48"/>
    </location>
</feature>
<protein>
    <submittedName>
        <fullName evidence="11">MFS transporter</fullName>
    </submittedName>
</protein>
<dbReference type="RefSeq" id="WP_345426731.1">
    <property type="nucleotide sequence ID" value="NZ_BAABGT010000109.1"/>
</dbReference>
<keyword evidence="5 9" id="KW-0812">Transmembrane</keyword>
<feature type="transmembrane region" description="Helical" evidence="9">
    <location>
        <begin position="315"/>
        <end position="334"/>
    </location>
</feature>
<evidence type="ECO:0000256" key="7">
    <source>
        <dbReference type="ARBA" id="ARBA00022989"/>
    </source>
</evidence>
<evidence type="ECO:0000256" key="2">
    <source>
        <dbReference type="ARBA" id="ARBA00008240"/>
    </source>
</evidence>
<dbReference type="PANTHER" id="PTHR43528:SF7">
    <property type="entry name" value="MFS TRANSPORTER"/>
    <property type="match status" value="1"/>
</dbReference>
<dbReference type="PANTHER" id="PTHR43528">
    <property type="entry name" value="ALPHA-KETOGLUTARATE PERMEASE"/>
    <property type="match status" value="1"/>
</dbReference>
<name>A0ABP8S237_9PSEU</name>
<dbReference type="SUPFAM" id="SSF103473">
    <property type="entry name" value="MFS general substrate transporter"/>
    <property type="match status" value="1"/>
</dbReference>
<comment type="similarity">
    <text evidence="2">Belongs to the major facilitator superfamily. Metabolite:H+ Symporter (MHS) family (TC 2.A.1.6) family.</text>
</comment>
<gene>
    <name evidence="11" type="ORF">GCM10023175_64200</name>
</gene>
<keyword evidence="8 9" id="KW-0472">Membrane</keyword>
<evidence type="ECO:0000256" key="1">
    <source>
        <dbReference type="ARBA" id="ARBA00004651"/>
    </source>
</evidence>
<feature type="transmembrane region" description="Helical" evidence="9">
    <location>
        <begin position="340"/>
        <end position="365"/>
    </location>
</feature>
<feature type="transmembrane region" description="Helical" evidence="9">
    <location>
        <begin position="89"/>
        <end position="110"/>
    </location>
</feature>
<evidence type="ECO:0000256" key="9">
    <source>
        <dbReference type="SAM" id="Phobius"/>
    </source>
</evidence>
<evidence type="ECO:0000256" key="6">
    <source>
        <dbReference type="ARBA" id="ARBA00022847"/>
    </source>
</evidence>
<dbReference type="PROSITE" id="PS50850">
    <property type="entry name" value="MFS"/>
    <property type="match status" value="1"/>
</dbReference>
<evidence type="ECO:0000256" key="8">
    <source>
        <dbReference type="ARBA" id="ARBA00023136"/>
    </source>
</evidence>
<feature type="transmembrane region" description="Helical" evidence="9">
    <location>
        <begin position="283"/>
        <end position="303"/>
    </location>
</feature>
<dbReference type="InterPro" id="IPR051084">
    <property type="entry name" value="H+-coupled_symporters"/>
</dbReference>
<feature type="transmembrane region" description="Helical" evidence="9">
    <location>
        <begin position="164"/>
        <end position="185"/>
    </location>
</feature>
<keyword evidence="3" id="KW-0813">Transport</keyword>
<feature type="domain" description="Major facilitator superfamily (MFS) profile" evidence="10">
    <location>
        <begin position="16"/>
        <end position="430"/>
    </location>
</feature>
<reference evidence="12" key="1">
    <citation type="journal article" date="2019" name="Int. J. Syst. Evol. Microbiol.">
        <title>The Global Catalogue of Microorganisms (GCM) 10K type strain sequencing project: providing services to taxonomists for standard genome sequencing and annotation.</title>
        <authorList>
            <consortium name="The Broad Institute Genomics Platform"/>
            <consortium name="The Broad Institute Genome Sequencing Center for Infectious Disease"/>
            <person name="Wu L."/>
            <person name="Ma J."/>
        </authorList>
    </citation>
    <scope>NUCLEOTIDE SEQUENCE [LARGE SCALE GENOMIC DNA]</scope>
    <source>
        <strain evidence="12">JCM 17906</strain>
    </source>
</reference>
<dbReference type="PROSITE" id="PS00216">
    <property type="entry name" value="SUGAR_TRANSPORT_1"/>
    <property type="match status" value="1"/>
</dbReference>
<evidence type="ECO:0000256" key="3">
    <source>
        <dbReference type="ARBA" id="ARBA00022448"/>
    </source>
</evidence>
<evidence type="ECO:0000256" key="4">
    <source>
        <dbReference type="ARBA" id="ARBA00022475"/>
    </source>
</evidence>
<dbReference type="InterPro" id="IPR005829">
    <property type="entry name" value="Sugar_transporter_CS"/>
</dbReference>
<evidence type="ECO:0000259" key="10">
    <source>
        <dbReference type="PROSITE" id="PS50850"/>
    </source>
</evidence>
<sequence length="466" mass="48615">MTQPSATDAGRRASRNIRLGSLGAALEYYDFVVYLYVATLIGQAFFPADLSPTLRLVQTLAIYSTGLLIRPVAGVLIARVADRVGRKRLFILTVVVMSVATLGIGLLPTYEQVGWPAPALLLLLRVAQGCAVGGEIPAAAVFVTEHARPDGVARAGAFQQMTAYSGFLLGAAAAFAAGLVATHLTPDVPSLAWRLPFLVGGVLGAVSIYLRRRIDETPAFVRETGAGAHPPATPVREVLARHRSAVLFAVLVAVALTLVNVTYFNFWPTYLQTSLGFSSTSALVASLILIGGAMAAMPVWGYVADRYGWSRMLQWAAGATAATVLLLLVLPSLAPGSAPAVLIQLPVALAAAGIPAAAPGLIAAIFPTQVRQTGFSLPYNVVVAVLGGFLNLILVWLVATVGLRAPMYTVLVACVLVGSASVAVLRIRTYLGRGARPVHGFGGDHPVDAVHTGEDVRAAQVEGGTA</sequence>
<evidence type="ECO:0000256" key="5">
    <source>
        <dbReference type="ARBA" id="ARBA00022692"/>
    </source>
</evidence>
<dbReference type="Gene3D" id="1.20.1250.20">
    <property type="entry name" value="MFS general substrate transporter like domains"/>
    <property type="match status" value="2"/>
</dbReference>
<feature type="transmembrane region" description="Helical" evidence="9">
    <location>
        <begin position="122"/>
        <end position="143"/>
    </location>
</feature>
<evidence type="ECO:0000313" key="12">
    <source>
        <dbReference type="Proteomes" id="UP001501598"/>
    </source>
</evidence>
<dbReference type="InterPro" id="IPR011701">
    <property type="entry name" value="MFS"/>
</dbReference>
<proteinExistence type="inferred from homology"/>
<keyword evidence="12" id="KW-1185">Reference proteome</keyword>
<keyword evidence="6" id="KW-0769">Symport</keyword>
<accession>A0ABP8S237</accession>
<dbReference type="EMBL" id="BAABGT010000109">
    <property type="protein sequence ID" value="GAA4558290.1"/>
    <property type="molecule type" value="Genomic_DNA"/>
</dbReference>
<dbReference type="Proteomes" id="UP001501598">
    <property type="component" value="Unassembled WGS sequence"/>
</dbReference>
<feature type="transmembrane region" description="Helical" evidence="9">
    <location>
        <begin position="60"/>
        <end position="77"/>
    </location>
</feature>
<dbReference type="Pfam" id="PF07690">
    <property type="entry name" value="MFS_1"/>
    <property type="match status" value="1"/>
</dbReference>
<comment type="caution">
    <text evidence="11">The sequence shown here is derived from an EMBL/GenBank/DDBJ whole genome shotgun (WGS) entry which is preliminary data.</text>
</comment>
<comment type="subcellular location">
    <subcellularLocation>
        <location evidence="1">Cell membrane</location>
        <topology evidence="1">Multi-pass membrane protein</topology>
    </subcellularLocation>
</comment>
<dbReference type="InterPro" id="IPR036259">
    <property type="entry name" value="MFS_trans_sf"/>
</dbReference>
<organism evidence="11 12">
    <name type="scientific">Pseudonocardia xishanensis</name>
    <dbReference type="NCBI Taxonomy" id="630995"/>
    <lineage>
        <taxon>Bacteria</taxon>
        <taxon>Bacillati</taxon>
        <taxon>Actinomycetota</taxon>
        <taxon>Actinomycetes</taxon>
        <taxon>Pseudonocardiales</taxon>
        <taxon>Pseudonocardiaceae</taxon>
        <taxon>Pseudonocardia</taxon>
    </lineage>
</organism>
<dbReference type="InterPro" id="IPR020846">
    <property type="entry name" value="MFS_dom"/>
</dbReference>
<keyword evidence="7 9" id="KW-1133">Transmembrane helix</keyword>
<feature type="transmembrane region" description="Helical" evidence="9">
    <location>
        <begin position="245"/>
        <end position="263"/>
    </location>
</feature>
<feature type="transmembrane region" description="Helical" evidence="9">
    <location>
        <begin position="405"/>
        <end position="427"/>
    </location>
</feature>
<feature type="transmembrane region" description="Helical" evidence="9">
    <location>
        <begin position="191"/>
        <end position="210"/>
    </location>
</feature>
<evidence type="ECO:0000313" key="11">
    <source>
        <dbReference type="EMBL" id="GAA4558290.1"/>
    </source>
</evidence>
<feature type="transmembrane region" description="Helical" evidence="9">
    <location>
        <begin position="377"/>
        <end position="399"/>
    </location>
</feature>
<keyword evidence="4" id="KW-1003">Cell membrane</keyword>